<dbReference type="InterPro" id="IPR011989">
    <property type="entry name" value="ARM-like"/>
</dbReference>
<dbReference type="RefSeq" id="WP_194536011.1">
    <property type="nucleotide sequence ID" value="NZ_JACEFB010000001.1"/>
</dbReference>
<proteinExistence type="predicted"/>
<dbReference type="Proteomes" id="UP000542342">
    <property type="component" value="Unassembled WGS sequence"/>
</dbReference>
<comment type="caution">
    <text evidence="1">The sequence shown here is derived from an EMBL/GenBank/DDBJ whole genome shotgun (WGS) entry which is preliminary data.</text>
</comment>
<dbReference type="EMBL" id="JACEFB010000001">
    <property type="protein sequence ID" value="MBA2224568.1"/>
    <property type="molecule type" value="Genomic_DNA"/>
</dbReference>
<organism evidence="1 2">
    <name type="scientific">Thermogemmata fonticola</name>
    <dbReference type="NCBI Taxonomy" id="2755323"/>
    <lineage>
        <taxon>Bacteria</taxon>
        <taxon>Pseudomonadati</taxon>
        <taxon>Planctomycetota</taxon>
        <taxon>Planctomycetia</taxon>
        <taxon>Gemmatales</taxon>
        <taxon>Gemmataceae</taxon>
        <taxon>Thermogemmata</taxon>
    </lineage>
</organism>
<protein>
    <recommendedName>
        <fullName evidence="3">HEAT repeat domain-containing protein</fullName>
    </recommendedName>
</protein>
<dbReference type="AlphaFoldDB" id="A0A7V9AA13"/>
<sequence length="184" mass="21070">MSLDYLDIVSLMHPHSLSNEELQQLIHEILENELNRYSACAALISHGDRVRHEICKLLQSDNDNIVLAMLEAFDSPDIERADRYRWDISVVKQVESCLKSANNNVRSRAMVLLANITHNPEQYAHYLCDLASVEPKMKYVCMAALSYITPVPSSCKNKLDKLLIQYADDNDFRETVMNRLSEIA</sequence>
<dbReference type="Gene3D" id="1.25.10.10">
    <property type="entry name" value="Leucine-rich Repeat Variant"/>
    <property type="match status" value="1"/>
</dbReference>
<keyword evidence="2" id="KW-1185">Reference proteome</keyword>
<evidence type="ECO:0008006" key="3">
    <source>
        <dbReference type="Google" id="ProtNLM"/>
    </source>
</evidence>
<dbReference type="InterPro" id="IPR016024">
    <property type="entry name" value="ARM-type_fold"/>
</dbReference>
<accession>A0A7V9AA13</accession>
<dbReference type="SUPFAM" id="SSF48371">
    <property type="entry name" value="ARM repeat"/>
    <property type="match status" value="1"/>
</dbReference>
<evidence type="ECO:0000313" key="2">
    <source>
        <dbReference type="Proteomes" id="UP000542342"/>
    </source>
</evidence>
<evidence type="ECO:0000313" key="1">
    <source>
        <dbReference type="EMBL" id="MBA2224568.1"/>
    </source>
</evidence>
<reference evidence="1 2" key="1">
    <citation type="submission" date="2020-07" db="EMBL/GenBank/DDBJ databases">
        <title>Thermogemmata thermophila gen. nov., sp. nov., a novel moderate thermophilic planctomycete from a Kamchatka hot spring.</title>
        <authorList>
            <person name="Elcheninov A.G."/>
            <person name="Podosokorskaya O.A."/>
            <person name="Kovaleva O.L."/>
            <person name="Novikov A."/>
            <person name="Bonch-Osmolovskaya E.A."/>
            <person name="Toshchakov S.V."/>
            <person name="Kublanov I.V."/>
        </authorList>
    </citation>
    <scope>NUCLEOTIDE SEQUENCE [LARGE SCALE GENOMIC DNA]</scope>
    <source>
        <strain evidence="1 2">2918</strain>
    </source>
</reference>
<name>A0A7V9AA13_9BACT</name>
<gene>
    <name evidence="1" type="ORF">H0921_00130</name>
</gene>